<comment type="caution">
    <text evidence="3">The sequence shown here is derived from an EMBL/GenBank/DDBJ whole genome shotgun (WGS) entry which is preliminary data.</text>
</comment>
<dbReference type="InterPro" id="IPR001584">
    <property type="entry name" value="Integrase_cat-core"/>
</dbReference>
<feature type="domain" description="Integrase catalytic" evidence="2">
    <location>
        <begin position="228"/>
        <end position="457"/>
    </location>
</feature>
<proteinExistence type="predicted"/>
<feature type="compositionally biased region" description="Low complexity" evidence="1">
    <location>
        <begin position="603"/>
        <end position="613"/>
    </location>
</feature>
<feature type="region of interest" description="Disordered" evidence="1">
    <location>
        <begin position="603"/>
        <end position="624"/>
    </location>
</feature>
<dbReference type="EMBL" id="JAAXPC010000019">
    <property type="protein sequence ID" value="NKY04557.1"/>
    <property type="molecule type" value="Genomic_DNA"/>
</dbReference>
<dbReference type="Proteomes" id="UP000563898">
    <property type="component" value="Unassembled WGS sequence"/>
</dbReference>
<evidence type="ECO:0000313" key="4">
    <source>
        <dbReference type="Proteomes" id="UP000563898"/>
    </source>
</evidence>
<sequence>MSNTYRLAVGDRVWIDGSVVRIVEISDSRSIVESDRGTRAVSTPHLVRSSQPLDAPRRPCETSGQLLSNLTKKQQETYNARLAVVEAVLEMHHNSGDSIGRSSETVALAHNMSDRTVKRWVKAYQESGPAGLVEARKQRSPIDPLWREACLDVLNRYTRESTPSRNIVIDQANNLLTERCGADLAPTPSNATAYRWLDELSKGRYSFGSGKARRIAADRPEAPYGRLRATRPGEYFVLDTTRLDVFAMEPITLRWVPVELTVAQDLYTRCIVGLRLTPISTKAIDVANVLHQSVTPQEPVDDGAWPFHGVPSSIAIERDDPTADDATPSIPGCLPESIVVDHGKIYLSHHVRSACARLGISIQPAIVKKASDKPTVERFFKTIRLGLLQQLPGYKGPDVYHRGEDIESQAFYYVAELESIIREWTARVYHRSKHEGLCLPETPGLELSPLEMYEIGLARAGGLTIPSSPDLAYEFLNVEWRTIQHYGIEVDGRRYDGAALNPYRNSKSNFGGPKARKWPIHIDSGDVRRVYFRDPSSGKWSPLVWEHAGGLDQPFSSDAADYTKLLAVRENRHVDPQDAVRNLLDEWSKGNTKSKRDRALARRLASTRSTASDTGDGQPDDEIASLPGVIDLLARRAERRPPGWDLDDDLDVFEKYQGADDSSYEVFDE</sequence>
<dbReference type="GO" id="GO:0015074">
    <property type="term" value="P:DNA integration"/>
    <property type="evidence" value="ECO:0007669"/>
    <property type="project" value="InterPro"/>
</dbReference>
<gene>
    <name evidence="3" type="ORF">HGA05_23595</name>
</gene>
<dbReference type="GO" id="GO:0003676">
    <property type="term" value="F:nucleic acid binding"/>
    <property type="evidence" value="ECO:0007669"/>
    <property type="project" value="InterPro"/>
</dbReference>
<name>A0A846WTW4_9ACTN</name>
<dbReference type="RefSeq" id="WP_079931101.1">
    <property type="nucleotide sequence ID" value="NZ_CP073075.1"/>
</dbReference>
<dbReference type="Gene3D" id="3.30.420.10">
    <property type="entry name" value="Ribonuclease H-like superfamily/Ribonuclease H"/>
    <property type="match status" value="1"/>
</dbReference>
<protein>
    <submittedName>
        <fullName evidence="3">Transposase</fullName>
    </submittedName>
</protein>
<accession>A0A846WTW4</accession>
<dbReference type="AlphaFoldDB" id="A0A846WTW4"/>
<evidence type="ECO:0000313" key="3">
    <source>
        <dbReference type="EMBL" id="NKY04557.1"/>
    </source>
</evidence>
<dbReference type="InterPro" id="IPR012337">
    <property type="entry name" value="RNaseH-like_sf"/>
</dbReference>
<evidence type="ECO:0000259" key="2">
    <source>
        <dbReference type="PROSITE" id="PS50994"/>
    </source>
</evidence>
<organism evidence="3 4">
    <name type="scientific">Gordonia polyisoprenivorans</name>
    <dbReference type="NCBI Taxonomy" id="84595"/>
    <lineage>
        <taxon>Bacteria</taxon>
        <taxon>Bacillati</taxon>
        <taxon>Actinomycetota</taxon>
        <taxon>Actinomycetes</taxon>
        <taxon>Mycobacteriales</taxon>
        <taxon>Gordoniaceae</taxon>
        <taxon>Gordonia</taxon>
    </lineage>
</organism>
<reference evidence="3 4" key="1">
    <citation type="submission" date="2020-04" db="EMBL/GenBank/DDBJ databases">
        <title>MicrobeNet Type strains.</title>
        <authorList>
            <person name="Nicholson A.C."/>
        </authorList>
    </citation>
    <scope>NUCLEOTIDE SEQUENCE [LARGE SCALE GENOMIC DNA]</scope>
    <source>
        <strain evidence="3 4">ATCC BAA-14</strain>
    </source>
</reference>
<dbReference type="InterPro" id="IPR036397">
    <property type="entry name" value="RNaseH_sf"/>
</dbReference>
<dbReference type="Pfam" id="PF13518">
    <property type="entry name" value="HTH_28"/>
    <property type="match status" value="1"/>
</dbReference>
<dbReference type="PROSITE" id="PS50994">
    <property type="entry name" value="INTEGRASE"/>
    <property type="match status" value="1"/>
</dbReference>
<dbReference type="SUPFAM" id="SSF53098">
    <property type="entry name" value="Ribonuclease H-like"/>
    <property type="match status" value="1"/>
</dbReference>
<feature type="region of interest" description="Disordered" evidence="1">
    <location>
        <begin position="42"/>
        <end position="61"/>
    </location>
</feature>
<dbReference type="InterPro" id="IPR055247">
    <property type="entry name" value="InsJ-like_HTH"/>
</dbReference>
<evidence type="ECO:0000256" key="1">
    <source>
        <dbReference type="SAM" id="MobiDB-lite"/>
    </source>
</evidence>